<dbReference type="AlphaFoldDB" id="A0AAZ3S7S3"/>
<feature type="domain" description="Immunoglobulin V-set" evidence="6">
    <location>
        <begin position="38"/>
        <end position="106"/>
    </location>
</feature>
<feature type="chain" id="PRO_5045905547" description="Immunoglobulin V-set domain-containing protein" evidence="5">
    <location>
        <begin position="21"/>
        <end position="134"/>
    </location>
</feature>
<sequence length="134" mass="15094">MLLLLVLNIIYILCFTGVRSEQVLTPYTDVEVSSERDRVTLSCNYTSGDTLQWYRQYPKSAPQLLLNEYMDNTPGFSLNHAKQAKRVDLVISSAHVTDSAMYYCALRPTVTGNPDTLCKNLEHLTEGRKLSTGT</sequence>
<name>A0AAZ3S7S3_ONCTS</name>
<keyword evidence="2" id="KW-1064">Adaptive immunity</keyword>
<evidence type="ECO:0000256" key="5">
    <source>
        <dbReference type="SAM" id="SignalP"/>
    </source>
</evidence>
<dbReference type="Proteomes" id="UP000694402">
    <property type="component" value="Unassembled WGS sequence"/>
</dbReference>
<reference evidence="7" key="2">
    <citation type="submission" date="2025-08" db="UniProtKB">
        <authorList>
            <consortium name="Ensembl"/>
        </authorList>
    </citation>
    <scope>IDENTIFICATION</scope>
</reference>
<reference evidence="7" key="3">
    <citation type="submission" date="2025-09" db="UniProtKB">
        <authorList>
            <consortium name="Ensembl"/>
        </authorList>
    </citation>
    <scope>IDENTIFICATION</scope>
</reference>
<dbReference type="SMART" id="SM00406">
    <property type="entry name" value="IGv"/>
    <property type="match status" value="1"/>
</dbReference>
<evidence type="ECO:0000256" key="1">
    <source>
        <dbReference type="ARBA" id="ARBA00022729"/>
    </source>
</evidence>
<dbReference type="InterPro" id="IPR051287">
    <property type="entry name" value="TCR_variable_region"/>
</dbReference>
<keyword evidence="1 5" id="KW-0732">Signal</keyword>
<feature type="signal peptide" evidence="5">
    <location>
        <begin position="1"/>
        <end position="20"/>
    </location>
</feature>
<reference evidence="8" key="1">
    <citation type="journal article" date="2018" name="PLoS ONE">
        <title>Chinook salmon (Oncorhynchus tshawytscha) genome and transcriptome.</title>
        <authorList>
            <person name="Christensen K.A."/>
            <person name="Leong J.S."/>
            <person name="Sakhrani D."/>
            <person name="Biagi C.A."/>
            <person name="Minkley D.R."/>
            <person name="Withler R.E."/>
            <person name="Rondeau E.B."/>
            <person name="Koop B.F."/>
            <person name="Devlin R.H."/>
        </authorList>
    </citation>
    <scope>NUCLEOTIDE SEQUENCE [LARGE SCALE GENOMIC DNA]</scope>
</reference>
<dbReference type="Gene3D" id="2.60.40.10">
    <property type="entry name" value="Immunoglobulins"/>
    <property type="match status" value="1"/>
</dbReference>
<evidence type="ECO:0000256" key="2">
    <source>
        <dbReference type="ARBA" id="ARBA00023130"/>
    </source>
</evidence>
<organism evidence="7 8">
    <name type="scientific">Oncorhynchus tshawytscha</name>
    <name type="common">Chinook salmon</name>
    <name type="synonym">Salmo tshawytscha</name>
    <dbReference type="NCBI Taxonomy" id="74940"/>
    <lineage>
        <taxon>Eukaryota</taxon>
        <taxon>Metazoa</taxon>
        <taxon>Chordata</taxon>
        <taxon>Craniata</taxon>
        <taxon>Vertebrata</taxon>
        <taxon>Euteleostomi</taxon>
        <taxon>Actinopterygii</taxon>
        <taxon>Neopterygii</taxon>
        <taxon>Teleostei</taxon>
        <taxon>Protacanthopterygii</taxon>
        <taxon>Salmoniformes</taxon>
        <taxon>Salmonidae</taxon>
        <taxon>Salmoninae</taxon>
        <taxon>Oncorhynchus</taxon>
    </lineage>
</organism>
<dbReference type="PANTHER" id="PTHR19367">
    <property type="entry name" value="T-CELL RECEPTOR ALPHA CHAIN V REGION"/>
    <property type="match status" value="1"/>
</dbReference>
<proteinExistence type="predicted"/>
<keyword evidence="8" id="KW-1185">Reference proteome</keyword>
<accession>A0AAZ3S7S3</accession>
<dbReference type="GO" id="GO:0002250">
    <property type="term" value="P:adaptive immune response"/>
    <property type="evidence" value="ECO:0007669"/>
    <property type="project" value="UniProtKB-KW"/>
</dbReference>
<keyword evidence="4" id="KW-0393">Immunoglobulin domain</keyword>
<dbReference type="GeneTree" id="ENSGT00990000205750"/>
<dbReference type="InterPro" id="IPR013106">
    <property type="entry name" value="Ig_V-set"/>
</dbReference>
<keyword evidence="3" id="KW-0675">Receptor</keyword>
<dbReference type="InterPro" id="IPR036179">
    <property type="entry name" value="Ig-like_dom_sf"/>
</dbReference>
<evidence type="ECO:0000313" key="7">
    <source>
        <dbReference type="Ensembl" id="ENSOTSP00005149200.1"/>
    </source>
</evidence>
<dbReference type="Pfam" id="PF07686">
    <property type="entry name" value="V-set"/>
    <property type="match status" value="1"/>
</dbReference>
<dbReference type="PANTHER" id="PTHR19367:SF18">
    <property type="entry name" value="T CELL RECEPTOR ALPHA VARIABLE 16"/>
    <property type="match status" value="1"/>
</dbReference>
<evidence type="ECO:0000256" key="4">
    <source>
        <dbReference type="ARBA" id="ARBA00023319"/>
    </source>
</evidence>
<dbReference type="SUPFAM" id="SSF48726">
    <property type="entry name" value="Immunoglobulin"/>
    <property type="match status" value="1"/>
</dbReference>
<protein>
    <recommendedName>
        <fullName evidence="6">Immunoglobulin V-set domain-containing protein</fullName>
    </recommendedName>
</protein>
<evidence type="ECO:0000259" key="6">
    <source>
        <dbReference type="SMART" id="SM00406"/>
    </source>
</evidence>
<evidence type="ECO:0000313" key="8">
    <source>
        <dbReference type="Proteomes" id="UP000694402"/>
    </source>
</evidence>
<keyword evidence="2" id="KW-0391">Immunity</keyword>
<dbReference type="InterPro" id="IPR013783">
    <property type="entry name" value="Ig-like_fold"/>
</dbReference>
<evidence type="ECO:0000256" key="3">
    <source>
        <dbReference type="ARBA" id="ARBA00023170"/>
    </source>
</evidence>
<dbReference type="Ensembl" id="ENSOTST00005183429.1">
    <property type="protein sequence ID" value="ENSOTSP00005149200.1"/>
    <property type="gene ID" value="ENSOTSG00005073096.1"/>
</dbReference>